<evidence type="ECO:0000313" key="3">
    <source>
        <dbReference type="Proteomes" id="UP001176941"/>
    </source>
</evidence>
<evidence type="ECO:0008006" key="4">
    <source>
        <dbReference type="Google" id="ProtNLM"/>
    </source>
</evidence>
<dbReference type="Proteomes" id="UP001176941">
    <property type="component" value="Chromosome 6"/>
</dbReference>
<evidence type="ECO:0000313" key="2">
    <source>
        <dbReference type="EMBL" id="CAI9176730.1"/>
    </source>
</evidence>
<accession>A0ABN8ZS45</accession>
<feature type="chain" id="PRO_5045509383" description="Secreted protein" evidence="1">
    <location>
        <begin position="21"/>
        <end position="99"/>
    </location>
</feature>
<gene>
    <name evidence="2" type="ORF">MRATA1EN1_LOCUS25692</name>
</gene>
<keyword evidence="1" id="KW-0732">Signal</keyword>
<organism evidence="2 3">
    <name type="scientific">Rangifer tarandus platyrhynchus</name>
    <name type="common">Svalbard reindeer</name>
    <dbReference type="NCBI Taxonomy" id="3082113"/>
    <lineage>
        <taxon>Eukaryota</taxon>
        <taxon>Metazoa</taxon>
        <taxon>Chordata</taxon>
        <taxon>Craniata</taxon>
        <taxon>Vertebrata</taxon>
        <taxon>Euteleostomi</taxon>
        <taxon>Mammalia</taxon>
        <taxon>Eutheria</taxon>
        <taxon>Laurasiatheria</taxon>
        <taxon>Artiodactyla</taxon>
        <taxon>Ruminantia</taxon>
        <taxon>Pecora</taxon>
        <taxon>Cervidae</taxon>
        <taxon>Odocoileinae</taxon>
        <taxon>Rangifer</taxon>
    </lineage>
</organism>
<proteinExistence type="predicted"/>
<reference evidence="2" key="1">
    <citation type="submission" date="2023-04" db="EMBL/GenBank/DDBJ databases">
        <authorList>
            <consortium name="ELIXIR-Norway"/>
        </authorList>
    </citation>
    <scope>NUCLEOTIDE SEQUENCE [LARGE SCALE GENOMIC DNA]</scope>
</reference>
<dbReference type="EMBL" id="OX459942">
    <property type="protein sequence ID" value="CAI9176730.1"/>
    <property type="molecule type" value="Genomic_DNA"/>
</dbReference>
<protein>
    <recommendedName>
        <fullName evidence="4">Secreted protein</fullName>
    </recommendedName>
</protein>
<sequence length="99" mass="10791">MLGVALNLFIFSWRLSLLQATGGAREPVRDRAPIGSSGNSAVVGSKVSAPELRTFLYVVSGLLSDDGYPGFGTSLDFFLKSSPFFSSRLKLKEFTIWLK</sequence>
<evidence type="ECO:0000256" key="1">
    <source>
        <dbReference type="SAM" id="SignalP"/>
    </source>
</evidence>
<keyword evidence="3" id="KW-1185">Reference proteome</keyword>
<name>A0ABN8ZS45_RANTA</name>
<feature type="signal peptide" evidence="1">
    <location>
        <begin position="1"/>
        <end position="20"/>
    </location>
</feature>